<gene>
    <name evidence="1" type="ORF">SKAU_G00182470</name>
</gene>
<protein>
    <submittedName>
        <fullName evidence="1">Uncharacterized protein</fullName>
    </submittedName>
</protein>
<evidence type="ECO:0000313" key="1">
    <source>
        <dbReference type="EMBL" id="KAJ8355453.1"/>
    </source>
</evidence>
<proteinExistence type="predicted"/>
<organism evidence="1 2">
    <name type="scientific">Synaphobranchus kaupii</name>
    <name type="common">Kaup's arrowtooth eel</name>
    <dbReference type="NCBI Taxonomy" id="118154"/>
    <lineage>
        <taxon>Eukaryota</taxon>
        <taxon>Metazoa</taxon>
        <taxon>Chordata</taxon>
        <taxon>Craniata</taxon>
        <taxon>Vertebrata</taxon>
        <taxon>Euteleostomi</taxon>
        <taxon>Actinopterygii</taxon>
        <taxon>Neopterygii</taxon>
        <taxon>Teleostei</taxon>
        <taxon>Anguilliformes</taxon>
        <taxon>Synaphobranchidae</taxon>
        <taxon>Synaphobranchus</taxon>
    </lineage>
</organism>
<sequence>MTSTEQTACSSVLLCTMGTDRMSCPLYWTAAKMLTDARLCLPARVFARSYRRRAAPRVPDSNSSGTEAAARPKGLLSPAVLELINWSGWIR</sequence>
<dbReference type="EMBL" id="JAINUF010000006">
    <property type="protein sequence ID" value="KAJ8355453.1"/>
    <property type="molecule type" value="Genomic_DNA"/>
</dbReference>
<dbReference type="Proteomes" id="UP001152622">
    <property type="component" value="Chromosome 6"/>
</dbReference>
<keyword evidence="2" id="KW-1185">Reference proteome</keyword>
<comment type="caution">
    <text evidence="1">The sequence shown here is derived from an EMBL/GenBank/DDBJ whole genome shotgun (WGS) entry which is preliminary data.</text>
</comment>
<name>A0A9Q1FCB9_SYNKA</name>
<dbReference type="AlphaFoldDB" id="A0A9Q1FCB9"/>
<reference evidence="1" key="1">
    <citation type="journal article" date="2023" name="Science">
        <title>Genome structures resolve the early diversification of teleost fishes.</title>
        <authorList>
            <person name="Parey E."/>
            <person name="Louis A."/>
            <person name="Montfort J."/>
            <person name="Bouchez O."/>
            <person name="Roques C."/>
            <person name="Iampietro C."/>
            <person name="Lluch J."/>
            <person name="Castinel A."/>
            <person name="Donnadieu C."/>
            <person name="Desvignes T."/>
            <person name="Floi Bucao C."/>
            <person name="Jouanno E."/>
            <person name="Wen M."/>
            <person name="Mejri S."/>
            <person name="Dirks R."/>
            <person name="Jansen H."/>
            <person name="Henkel C."/>
            <person name="Chen W.J."/>
            <person name="Zahm M."/>
            <person name="Cabau C."/>
            <person name="Klopp C."/>
            <person name="Thompson A.W."/>
            <person name="Robinson-Rechavi M."/>
            <person name="Braasch I."/>
            <person name="Lecointre G."/>
            <person name="Bobe J."/>
            <person name="Postlethwait J.H."/>
            <person name="Berthelot C."/>
            <person name="Roest Crollius H."/>
            <person name="Guiguen Y."/>
        </authorList>
    </citation>
    <scope>NUCLEOTIDE SEQUENCE</scope>
    <source>
        <strain evidence="1">WJC10195</strain>
    </source>
</reference>
<evidence type="ECO:0000313" key="2">
    <source>
        <dbReference type="Proteomes" id="UP001152622"/>
    </source>
</evidence>
<accession>A0A9Q1FCB9</accession>